<keyword evidence="1" id="KW-0472">Membrane</keyword>
<evidence type="ECO:0000313" key="2">
    <source>
        <dbReference type="EMBL" id="KAJ8900427.1"/>
    </source>
</evidence>
<organism evidence="2 3">
    <name type="scientific">Erythroxylum novogranatense</name>
    <dbReference type="NCBI Taxonomy" id="1862640"/>
    <lineage>
        <taxon>Eukaryota</taxon>
        <taxon>Viridiplantae</taxon>
        <taxon>Streptophyta</taxon>
        <taxon>Embryophyta</taxon>
        <taxon>Tracheophyta</taxon>
        <taxon>Spermatophyta</taxon>
        <taxon>Magnoliopsida</taxon>
        <taxon>eudicotyledons</taxon>
        <taxon>Gunneridae</taxon>
        <taxon>Pentapetalae</taxon>
        <taxon>rosids</taxon>
        <taxon>fabids</taxon>
        <taxon>Malpighiales</taxon>
        <taxon>Erythroxylaceae</taxon>
        <taxon>Erythroxylum</taxon>
    </lineage>
</organism>
<feature type="transmembrane region" description="Helical" evidence="1">
    <location>
        <begin position="72"/>
        <end position="102"/>
    </location>
</feature>
<reference evidence="2 3" key="1">
    <citation type="submission" date="2021-09" db="EMBL/GenBank/DDBJ databases">
        <title>Genomic insights and catalytic innovation underlie evolution of tropane alkaloids biosynthesis.</title>
        <authorList>
            <person name="Wang Y.-J."/>
            <person name="Tian T."/>
            <person name="Huang J.-P."/>
            <person name="Huang S.-X."/>
        </authorList>
    </citation>
    <scope>NUCLEOTIDE SEQUENCE [LARGE SCALE GENOMIC DNA]</scope>
    <source>
        <strain evidence="2">KIB-2018</strain>
        <tissue evidence="2">Leaf</tissue>
    </source>
</reference>
<evidence type="ECO:0000313" key="3">
    <source>
        <dbReference type="Proteomes" id="UP001159364"/>
    </source>
</evidence>
<evidence type="ECO:0000256" key="1">
    <source>
        <dbReference type="SAM" id="Phobius"/>
    </source>
</evidence>
<dbReference type="PANTHER" id="PTHR37172">
    <property type="entry name" value="TRANSMEMBRANE PROTEIN"/>
    <property type="match status" value="1"/>
</dbReference>
<keyword evidence="1" id="KW-1133">Transmembrane helix</keyword>
<gene>
    <name evidence="2" type="ORF">K2173_025204</name>
</gene>
<dbReference type="Proteomes" id="UP001159364">
    <property type="component" value="Linkage Group LG08"/>
</dbReference>
<sequence>MDLQNWQRKANKLPKCCALFAEPFHVLTVTLFSLSIPLSFLLLARLSCYYFIATDTFDPQKPSSSFLFSSVLYANSAILYLIVSIVGLATLVHSLTGGIFLLSDAPSRIYRPCLRTAWITLCILQFCVGSGIEESIAFGIEGYSFRNERSLLSRIIFFLGLHETMLLWSRAVVKPIIDDTVFGVSTDETWVQRVAMALAFGTLWWCRLRDEVDSLVIIAGAKIELVTPVSVWDLIGWWLYYLTVTIGMVRVVKGLMWVGTVLLCRRVRDENSGDPEGNEEKV</sequence>
<comment type="caution">
    <text evidence="2">The sequence shown here is derived from an EMBL/GenBank/DDBJ whole genome shotgun (WGS) entry which is preliminary data.</text>
</comment>
<evidence type="ECO:0008006" key="4">
    <source>
        <dbReference type="Google" id="ProtNLM"/>
    </source>
</evidence>
<dbReference type="EMBL" id="JAIWQS010000008">
    <property type="protein sequence ID" value="KAJ8900427.1"/>
    <property type="molecule type" value="Genomic_DNA"/>
</dbReference>
<dbReference type="PANTHER" id="PTHR37172:SF3">
    <property type="entry name" value="TRANSMEMBRANE PROTEIN"/>
    <property type="match status" value="1"/>
</dbReference>
<feature type="transmembrane region" description="Helical" evidence="1">
    <location>
        <begin position="238"/>
        <end position="263"/>
    </location>
</feature>
<dbReference type="AlphaFoldDB" id="A0AAV8UGT7"/>
<feature type="transmembrane region" description="Helical" evidence="1">
    <location>
        <begin position="29"/>
        <end position="52"/>
    </location>
</feature>
<accession>A0AAV8UGT7</accession>
<name>A0AAV8UGT7_9ROSI</name>
<keyword evidence="1" id="KW-0812">Transmembrane</keyword>
<proteinExistence type="predicted"/>
<feature type="transmembrane region" description="Helical" evidence="1">
    <location>
        <begin position="151"/>
        <end position="170"/>
    </location>
</feature>
<keyword evidence="3" id="KW-1185">Reference proteome</keyword>
<protein>
    <recommendedName>
        <fullName evidence="4">Transmembrane protein</fullName>
    </recommendedName>
</protein>